<dbReference type="Proteomes" id="UP000051330">
    <property type="component" value="Unassembled WGS sequence"/>
</dbReference>
<dbReference type="PATRIC" id="fig|1423792.3.peg.396"/>
<dbReference type="InterPro" id="IPR011004">
    <property type="entry name" value="Trimer_LpxA-like_sf"/>
</dbReference>
<dbReference type="Pfam" id="PF12464">
    <property type="entry name" value="Mac"/>
    <property type="match status" value="1"/>
</dbReference>
<reference evidence="7 8" key="1">
    <citation type="journal article" date="2015" name="Genome Announc.">
        <title>Expanding the biotechnology potential of lactobacilli through comparative genomics of 213 strains and associated genera.</title>
        <authorList>
            <person name="Sun Z."/>
            <person name="Harris H.M."/>
            <person name="McCann A."/>
            <person name="Guo C."/>
            <person name="Argimon S."/>
            <person name="Zhang W."/>
            <person name="Yang X."/>
            <person name="Jeffery I.B."/>
            <person name="Cooney J.C."/>
            <person name="Kagawa T.F."/>
            <person name="Liu W."/>
            <person name="Song Y."/>
            <person name="Salvetti E."/>
            <person name="Wrobel A."/>
            <person name="Rasinkangas P."/>
            <person name="Parkhill J."/>
            <person name="Rea M.C."/>
            <person name="O'Sullivan O."/>
            <person name="Ritari J."/>
            <person name="Douillard F.P."/>
            <person name="Paul Ross R."/>
            <person name="Yang R."/>
            <person name="Briner A.E."/>
            <person name="Felis G.E."/>
            <person name="de Vos W.M."/>
            <person name="Barrangou R."/>
            <person name="Klaenhammer T.R."/>
            <person name="Caufield P.W."/>
            <person name="Cui Y."/>
            <person name="Zhang H."/>
            <person name="O'Toole P.W."/>
        </authorList>
    </citation>
    <scope>NUCLEOTIDE SEQUENCE [LARGE SCALE GENOMIC DNA]</scope>
    <source>
        <strain evidence="7 8">DSM 12744</strain>
    </source>
</reference>
<dbReference type="Pfam" id="PF00132">
    <property type="entry name" value="Hexapep"/>
    <property type="match status" value="1"/>
</dbReference>
<evidence type="ECO:0000256" key="2">
    <source>
        <dbReference type="ARBA" id="ARBA00022679"/>
    </source>
</evidence>
<dbReference type="FunFam" id="2.160.10.10:FF:000008">
    <property type="entry name" value="Maltose O-acetyltransferase"/>
    <property type="match status" value="1"/>
</dbReference>
<dbReference type="InterPro" id="IPR024688">
    <property type="entry name" value="Mac_dom"/>
</dbReference>
<dbReference type="EC" id="2.3.1.-" evidence="5"/>
<dbReference type="SMART" id="SM01266">
    <property type="entry name" value="Mac"/>
    <property type="match status" value="1"/>
</dbReference>
<evidence type="ECO:0000256" key="4">
    <source>
        <dbReference type="ARBA" id="ARBA00023315"/>
    </source>
</evidence>
<dbReference type="EMBL" id="AZEC01000001">
    <property type="protein sequence ID" value="KRL14735.1"/>
    <property type="molecule type" value="Genomic_DNA"/>
</dbReference>
<organism evidence="7 8">
    <name type="scientific">Schleiferilactobacillus perolens DSM 12744</name>
    <dbReference type="NCBI Taxonomy" id="1423792"/>
    <lineage>
        <taxon>Bacteria</taxon>
        <taxon>Bacillati</taxon>
        <taxon>Bacillota</taxon>
        <taxon>Bacilli</taxon>
        <taxon>Lactobacillales</taxon>
        <taxon>Lactobacillaceae</taxon>
        <taxon>Schleiferilactobacillus</taxon>
    </lineage>
</organism>
<protein>
    <recommendedName>
        <fullName evidence="5">Acetyltransferase</fullName>
        <ecNumber evidence="5">2.3.1.-</ecNumber>
    </recommendedName>
</protein>
<gene>
    <name evidence="7" type="ORF">FD09_GL000394</name>
</gene>
<dbReference type="GO" id="GO:0008870">
    <property type="term" value="F:galactoside O-acetyltransferase activity"/>
    <property type="evidence" value="ECO:0007669"/>
    <property type="project" value="TreeGrafter"/>
</dbReference>
<dbReference type="InterPro" id="IPR018357">
    <property type="entry name" value="Hexapep_transf_CS"/>
</dbReference>
<comment type="caution">
    <text evidence="7">The sequence shown here is derived from an EMBL/GenBank/DDBJ whole genome shotgun (WGS) entry which is preliminary data.</text>
</comment>
<dbReference type="PROSITE" id="PS00101">
    <property type="entry name" value="HEXAPEP_TRANSFERASES"/>
    <property type="match status" value="1"/>
</dbReference>
<keyword evidence="3" id="KW-0677">Repeat</keyword>
<dbReference type="STRING" id="1423792.FD09_GL000394"/>
<keyword evidence="4 5" id="KW-0012">Acyltransferase</keyword>
<evidence type="ECO:0000256" key="1">
    <source>
        <dbReference type="ARBA" id="ARBA00007274"/>
    </source>
</evidence>
<dbReference type="PANTHER" id="PTHR43017">
    <property type="entry name" value="GALACTOSIDE O-ACETYLTRANSFERASE"/>
    <property type="match status" value="1"/>
</dbReference>
<sequence length="199" mass="21583">MLAGKLYNSNDAELIQLRKQAQQAIYRYNQTAPDEGAERAKILTNLVDCPTADAHIEVPTRMDYGGNLHIGRRFYANYGSIFLDVAPITIGDNVMFGPAVSVYTAGHPIVADVRNEDLEYGHPITIGSNVWIGGNAVICPGVTIGDNVVIGAGAVVTKDIPANVVAAGNPARVIRPINDNDERFWQAEKRAYLEAIQHV</sequence>
<feature type="domain" description="Maltose/galactoside acetyltransferase" evidence="6">
    <location>
        <begin position="1"/>
        <end position="51"/>
    </location>
</feature>
<name>A0A0R1N3A9_9LACO</name>
<dbReference type="CDD" id="cd03357">
    <property type="entry name" value="LbH_MAT_GAT"/>
    <property type="match status" value="1"/>
</dbReference>
<evidence type="ECO:0000313" key="7">
    <source>
        <dbReference type="EMBL" id="KRL14735.1"/>
    </source>
</evidence>
<proteinExistence type="inferred from homology"/>
<comment type="similarity">
    <text evidence="1 5">Belongs to the transferase hexapeptide repeat family.</text>
</comment>
<dbReference type="SUPFAM" id="SSF51161">
    <property type="entry name" value="Trimeric LpxA-like enzymes"/>
    <property type="match status" value="1"/>
</dbReference>
<keyword evidence="2 5" id="KW-0808">Transferase</keyword>
<evidence type="ECO:0000313" key="8">
    <source>
        <dbReference type="Proteomes" id="UP000051330"/>
    </source>
</evidence>
<dbReference type="Gene3D" id="2.160.10.10">
    <property type="entry name" value="Hexapeptide repeat proteins"/>
    <property type="match status" value="1"/>
</dbReference>
<dbReference type="InterPro" id="IPR001451">
    <property type="entry name" value="Hexapep"/>
</dbReference>
<accession>A0A0R1N3A9</accession>
<dbReference type="InterPro" id="IPR039369">
    <property type="entry name" value="LacA-like"/>
</dbReference>
<evidence type="ECO:0000256" key="3">
    <source>
        <dbReference type="ARBA" id="ARBA00022737"/>
    </source>
</evidence>
<evidence type="ECO:0000259" key="6">
    <source>
        <dbReference type="SMART" id="SM01266"/>
    </source>
</evidence>
<dbReference type="AlphaFoldDB" id="A0A0R1N3A9"/>
<dbReference type="PANTHER" id="PTHR43017:SF1">
    <property type="entry name" value="ACETYLTRANSFERASE YJL218W-RELATED"/>
    <property type="match status" value="1"/>
</dbReference>
<keyword evidence="8" id="KW-1185">Reference proteome</keyword>
<evidence type="ECO:0000256" key="5">
    <source>
        <dbReference type="RuleBase" id="RU367021"/>
    </source>
</evidence>